<dbReference type="InterPro" id="IPR004333">
    <property type="entry name" value="SBP_dom"/>
</dbReference>
<keyword evidence="6" id="KW-0238">DNA-binding</keyword>
<evidence type="ECO:0000313" key="12">
    <source>
        <dbReference type="EMBL" id="RWR95172.1"/>
    </source>
</evidence>
<dbReference type="SUPFAM" id="SSF103612">
    <property type="entry name" value="SBT domain"/>
    <property type="match status" value="1"/>
</dbReference>
<organism evidence="12 13">
    <name type="scientific">Cinnamomum micranthum f. kanehirae</name>
    <dbReference type="NCBI Taxonomy" id="337451"/>
    <lineage>
        <taxon>Eukaryota</taxon>
        <taxon>Viridiplantae</taxon>
        <taxon>Streptophyta</taxon>
        <taxon>Embryophyta</taxon>
        <taxon>Tracheophyta</taxon>
        <taxon>Spermatophyta</taxon>
        <taxon>Magnoliopsida</taxon>
        <taxon>Magnoliidae</taxon>
        <taxon>Laurales</taxon>
        <taxon>Lauraceae</taxon>
        <taxon>Cinnamomum</taxon>
    </lineage>
</organism>
<proteinExistence type="predicted"/>
<evidence type="ECO:0000256" key="10">
    <source>
        <dbReference type="SAM" id="MobiDB-lite"/>
    </source>
</evidence>
<evidence type="ECO:0000256" key="1">
    <source>
        <dbReference type="ARBA" id="ARBA00004123"/>
    </source>
</evidence>
<dbReference type="OrthoDB" id="514967at2759"/>
<keyword evidence="5" id="KW-0805">Transcription regulation</keyword>
<dbReference type="EMBL" id="QPKB01000011">
    <property type="protein sequence ID" value="RWR95172.1"/>
    <property type="molecule type" value="Genomic_DNA"/>
</dbReference>
<evidence type="ECO:0000256" key="7">
    <source>
        <dbReference type="ARBA" id="ARBA00023163"/>
    </source>
</evidence>
<keyword evidence="2" id="KW-0479">Metal-binding</keyword>
<keyword evidence="7" id="KW-0804">Transcription</keyword>
<evidence type="ECO:0000256" key="6">
    <source>
        <dbReference type="ARBA" id="ARBA00023125"/>
    </source>
</evidence>
<reference evidence="12 13" key="1">
    <citation type="journal article" date="2019" name="Nat. Plants">
        <title>Stout camphor tree genome fills gaps in understanding of flowering plant genome evolution.</title>
        <authorList>
            <person name="Chaw S.M."/>
            <person name="Liu Y.C."/>
            <person name="Wu Y.W."/>
            <person name="Wang H.Y."/>
            <person name="Lin C.I."/>
            <person name="Wu C.S."/>
            <person name="Ke H.M."/>
            <person name="Chang L.Y."/>
            <person name="Hsu C.Y."/>
            <person name="Yang H.T."/>
            <person name="Sudianto E."/>
            <person name="Hsu M.H."/>
            <person name="Wu K.P."/>
            <person name="Wang L.N."/>
            <person name="Leebens-Mack J.H."/>
            <person name="Tsai I.J."/>
        </authorList>
    </citation>
    <scope>NUCLEOTIDE SEQUENCE [LARGE SCALE GENOMIC DNA]</scope>
    <source>
        <strain evidence="13">cv. Chaw 1501</strain>
        <tissue evidence="12">Young leaves</tissue>
    </source>
</reference>
<feature type="region of interest" description="Disordered" evidence="10">
    <location>
        <begin position="464"/>
        <end position="492"/>
    </location>
</feature>
<dbReference type="InterPro" id="IPR036893">
    <property type="entry name" value="SBP_sf"/>
</dbReference>
<dbReference type="STRING" id="337451.A0A443PWQ5"/>
<dbReference type="PROSITE" id="PS51141">
    <property type="entry name" value="ZF_SBP"/>
    <property type="match status" value="1"/>
</dbReference>
<dbReference type="PANTHER" id="PTHR31251">
    <property type="entry name" value="SQUAMOSA PROMOTER-BINDING-LIKE PROTEIN 4"/>
    <property type="match status" value="1"/>
</dbReference>
<dbReference type="FunFam" id="4.10.1100.10:FF:000001">
    <property type="entry name" value="Squamosa promoter-binding-like protein 14"/>
    <property type="match status" value="1"/>
</dbReference>
<comment type="caution">
    <text evidence="12">The sequence shown here is derived from an EMBL/GenBank/DDBJ whole genome shotgun (WGS) entry which is preliminary data.</text>
</comment>
<keyword evidence="8" id="KW-0539">Nucleus</keyword>
<dbReference type="SUPFAM" id="SSF48403">
    <property type="entry name" value="Ankyrin repeat"/>
    <property type="match status" value="1"/>
</dbReference>
<dbReference type="Gene3D" id="4.10.1100.10">
    <property type="entry name" value="Transcription factor, SBP-box domain"/>
    <property type="match status" value="1"/>
</dbReference>
<feature type="domain" description="SBP-type" evidence="11">
    <location>
        <begin position="170"/>
        <end position="247"/>
    </location>
</feature>
<dbReference type="AlphaFoldDB" id="A0A443PWQ5"/>
<evidence type="ECO:0000256" key="5">
    <source>
        <dbReference type="ARBA" id="ARBA00023015"/>
    </source>
</evidence>
<feature type="compositionally biased region" description="Basic residues" evidence="10">
    <location>
        <begin position="237"/>
        <end position="247"/>
    </location>
</feature>
<name>A0A443PWQ5_9MAGN</name>
<evidence type="ECO:0000313" key="13">
    <source>
        <dbReference type="Proteomes" id="UP000283530"/>
    </source>
</evidence>
<feature type="compositionally biased region" description="Low complexity" evidence="10">
    <location>
        <begin position="472"/>
        <end position="490"/>
    </location>
</feature>
<evidence type="ECO:0000256" key="9">
    <source>
        <dbReference type="PROSITE-ProRule" id="PRU00470"/>
    </source>
</evidence>
<dbReference type="GO" id="GO:0008270">
    <property type="term" value="F:zinc ion binding"/>
    <property type="evidence" value="ECO:0007669"/>
    <property type="project" value="UniProtKB-KW"/>
</dbReference>
<gene>
    <name evidence="12" type="ORF">CKAN_02450300</name>
</gene>
<evidence type="ECO:0000256" key="4">
    <source>
        <dbReference type="ARBA" id="ARBA00022833"/>
    </source>
</evidence>
<keyword evidence="4" id="KW-0862">Zinc</keyword>
<evidence type="ECO:0000259" key="11">
    <source>
        <dbReference type="PROSITE" id="PS51141"/>
    </source>
</evidence>
<protein>
    <submittedName>
        <fullName evidence="12">Squamosa promoter-binding-like protein 1</fullName>
    </submittedName>
</protein>
<dbReference type="GO" id="GO:0005634">
    <property type="term" value="C:nucleus"/>
    <property type="evidence" value="ECO:0007669"/>
    <property type="project" value="UniProtKB-SubCell"/>
</dbReference>
<feature type="region of interest" description="Disordered" evidence="10">
    <location>
        <begin position="237"/>
        <end position="258"/>
    </location>
</feature>
<dbReference type="Pfam" id="PF26102">
    <property type="entry name" value="Ig_SPL7"/>
    <property type="match status" value="1"/>
</dbReference>
<dbReference type="Pfam" id="PF03110">
    <property type="entry name" value="SBP"/>
    <property type="match status" value="1"/>
</dbReference>
<dbReference type="PANTHER" id="PTHR31251:SF86">
    <property type="entry name" value="SQUAMOSA PROMOTER-BINDING-LIKE PROTEIN 1"/>
    <property type="match status" value="1"/>
</dbReference>
<dbReference type="InterPro" id="IPR044817">
    <property type="entry name" value="SBP-like"/>
</dbReference>
<keyword evidence="3 9" id="KW-0863">Zinc-finger</keyword>
<keyword evidence="13" id="KW-1185">Reference proteome</keyword>
<dbReference type="Gene3D" id="1.25.40.20">
    <property type="entry name" value="Ankyrin repeat-containing domain"/>
    <property type="match status" value="1"/>
</dbReference>
<accession>A0A443PWQ5</accession>
<evidence type="ECO:0000256" key="8">
    <source>
        <dbReference type="ARBA" id="ARBA00023242"/>
    </source>
</evidence>
<feature type="region of interest" description="Disordered" evidence="10">
    <location>
        <begin position="91"/>
        <end position="115"/>
    </location>
</feature>
<sequence>MEARIGSEGQRFYALGAPDFMLKEKDWMGVGRKGVEWDLNDWRWDGDLFIARPLNPITSDCRSKQLFPAGAGISAGEGMSNGTRLLAGKGLSNSSSSCSDEIDVGSGKGKGELEKRRRVTVVEEDELNEEPGALSLKLGGHVYPVTDADVVNWGERSGKKTKFQGANSSRSICQVEDCGADLTNAKDYHRRHKVCEAHSKASQALVGNVMQRFCQQCSRFHLIQEFDEGKRSCRRRLAGHNRRRRKSHPDTAGGSSLNDDRSSSYLLISLLRILSNLHSNSSDQAKDQDFLSHLLRNLASHGSTFDESNLSRLLQESQKIGTSVGTSSEAEPEPALLPNAIAHIAAQQSSTPLCNGIQNPLARPINATECVTVASSGMPQKGVIICEAVETEHIPSKITNGLPLKDSLPSKVKSTVERFKLNNIDLNDIYDDSQDCMEGSERLHSPVDLGTGCLDCPSCIPQDSHHSSPAQPSGNSDSASAQSPSSSNGDAQSRTDRIVFKLFGKDPNEFPLTLRAQILDWLSHSPTDIESYIRPGCIILTVYLRLTESRWKELCCELSSSLHRLLDVSDDVFFTTGWIYARLQHRVAFIYNGQVLLDTPMLLKSLNHCSILSVTPIAVSASERANFMVKGFNLCRSTTRLLCAFDGEYLVQDMSNIPPEDIDTLKEQDEFSCLSFSCSIPNATGRGFIEVEDHGLSSSFFPFIVAEQDVCSEIRMLESAIDVDESNGTSQKIIDAAKARTHALDFLHEMGWLLRRSHLRSRSDRSLLDVFPFIRFKWLMEFSMDHDWCSVVKKLLDVLFEGTVDAGGSSSVELALSDMGLLHKAVRRNCRPMVELLLRYAPDNAGHHHGQKVDGGSKNFLFRPDTLGPASVTPLHIAASRDDSENVLDALTDDPGKVGVEAWKSARDSTGFAPEDYARLRGYFSYIHLVQKKINKRAEARHVILDIRAGIQKPPNNFNSNKLTGFETEKAIRTSCKVCTLPYSAYSNRNRSLLYRPAMLSMVAIAAVCVCVGLFFHGPPEVLCVFPPFRWEMLGYGEI</sequence>
<dbReference type="InterPro" id="IPR036770">
    <property type="entry name" value="Ankyrin_rpt-contain_sf"/>
</dbReference>
<evidence type="ECO:0000256" key="3">
    <source>
        <dbReference type="ARBA" id="ARBA00022771"/>
    </source>
</evidence>
<dbReference type="GO" id="GO:0003677">
    <property type="term" value="F:DNA binding"/>
    <property type="evidence" value="ECO:0007669"/>
    <property type="project" value="UniProtKB-KW"/>
</dbReference>
<comment type="subcellular location">
    <subcellularLocation>
        <location evidence="1">Nucleus</location>
    </subcellularLocation>
</comment>
<dbReference type="Proteomes" id="UP000283530">
    <property type="component" value="Unassembled WGS sequence"/>
</dbReference>
<evidence type="ECO:0000256" key="2">
    <source>
        <dbReference type="ARBA" id="ARBA00022723"/>
    </source>
</evidence>